<evidence type="ECO:0000256" key="2">
    <source>
        <dbReference type="ARBA" id="ARBA00022801"/>
    </source>
</evidence>
<dbReference type="GO" id="GO:0006526">
    <property type="term" value="P:L-arginine biosynthetic process"/>
    <property type="evidence" value="ECO:0007669"/>
    <property type="project" value="TreeGrafter"/>
</dbReference>
<keyword evidence="2 5" id="KW-0378">Hydrolase</keyword>
<dbReference type="GO" id="GO:0009089">
    <property type="term" value="P:lysine biosynthetic process via diaminopimelate"/>
    <property type="evidence" value="ECO:0007669"/>
    <property type="project" value="UniProtKB-UniRule"/>
</dbReference>
<dbReference type="HOGENOM" id="CLU_021802_1_0_11"/>
<dbReference type="PATRIC" id="fig|883169.3.peg.934"/>
<dbReference type="InterPro" id="IPR036264">
    <property type="entry name" value="Bact_exopeptidase_dim_dom"/>
</dbReference>
<accession>I7JVV9</accession>
<dbReference type="EMBL" id="AHAE01000042">
    <property type="protein sequence ID" value="EJZ82089.1"/>
    <property type="molecule type" value="Genomic_DNA"/>
</dbReference>
<dbReference type="PANTHER" id="PTHR43808:SF31">
    <property type="entry name" value="N-ACETYL-L-CITRULLINE DEACETYLASE"/>
    <property type="match status" value="1"/>
</dbReference>
<dbReference type="InterPro" id="IPR011650">
    <property type="entry name" value="Peptidase_M20_dimer"/>
</dbReference>
<dbReference type="GO" id="GO:0008777">
    <property type="term" value="F:acetylornithine deacetylase activity"/>
    <property type="evidence" value="ECO:0007669"/>
    <property type="project" value="TreeGrafter"/>
</dbReference>
<sequence length="391" mass="41447">MGRVTSERQIPTDAAPLDLRADPVELARRLIDIPSPSRHEGPIADAIEQALRGLGGDLWVRRLGNTVVARTDRGLSERVVLAGHVDTVPIADNVPHRAITDDAGREAIFGCGAVDMKTGLAVYLHAFAALHDSEDLKRDLTLVAYEAEEVDARHNGLRHVAEAHPEWLAGDIALLGEPSEGIVEAGCQGSIRLKIDAAGTRAHSARAWLGDNAIHRLAPVLAKTADYEPREAVEVGGCTYREGLNVVGIEGGVATNVIPDEASLLVNFRYAPDREANDAMDHLVEVLGVPHPGYEPGGEATGEGLSVRVEDFSGAAAPGLDEPAAASLLHAVGGEFRAKYGWTDVSRFGELGIPAVNLGCGDPGFAHKRDEQCPTSEITGLSETLSTYLTS</sequence>
<reference evidence="6 7" key="2">
    <citation type="submission" date="2012-08" db="EMBL/GenBank/DDBJ databases">
        <title>The Genome Sequence of Turicella otitidis ATCC 51513.</title>
        <authorList>
            <consortium name="The Broad Institute Genome Sequencing Platform"/>
            <person name="Earl A."/>
            <person name="Ward D."/>
            <person name="Feldgarden M."/>
            <person name="Gevers D."/>
            <person name="Huys G."/>
            <person name="Walker B."/>
            <person name="Young S.K."/>
            <person name="Zeng Q."/>
            <person name="Gargeya S."/>
            <person name="Fitzgerald M."/>
            <person name="Haas B."/>
            <person name="Abouelleil A."/>
            <person name="Alvarado L."/>
            <person name="Arachchi H.M."/>
            <person name="Berlin A.M."/>
            <person name="Chapman S.B."/>
            <person name="Goldberg J."/>
            <person name="Griggs A."/>
            <person name="Gujja S."/>
            <person name="Hansen M."/>
            <person name="Howarth C."/>
            <person name="Imamovic A."/>
            <person name="Larimer J."/>
            <person name="McCowen C."/>
            <person name="Montmayeur A."/>
            <person name="Murphy C."/>
            <person name="Neiman D."/>
            <person name="Pearson M."/>
            <person name="Priest M."/>
            <person name="Roberts A."/>
            <person name="Saif S."/>
            <person name="Shea T."/>
            <person name="Sisk P."/>
            <person name="Sykes S."/>
            <person name="Wortman J."/>
            <person name="Nusbaum C."/>
            <person name="Birren B."/>
        </authorList>
    </citation>
    <scope>NUCLEOTIDE SEQUENCE [LARGE SCALE GENOMIC DNA]</scope>
    <source>
        <strain evidence="6 7">ATCC 51513</strain>
    </source>
</reference>
<evidence type="ECO:0000259" key="4">
    <source>
        <dbReference type="Pfam" id="PF07687"/>
    </source>
</evidence>
<dbReference type="Gene3D" id="3.40.630.10">
    <property type="entry name" value="Zn peptidases"/>
    <property type="match status" value="1"/>
</dbReference>
<keyword evidence="1" id="KW-0479">Metal-binding</keyword>
<dbReference type="AlphaFoldDB" id="I7JVV9"/>
<dbReference type="InterPro" id="IPR050072">
    <property type="entry name" value="Peptidase_M20A"/>
</dbReference>
<reference evidence="5 8" key="1">
    <citation type="journal article" date="2012" name="J. Bacteriol.">
        <title>Draft Genome Sequence of Turicella otitidis ATCC 51513, Isolated from Middle Ear Fluid from a Child with Otitis Media.</title>
        <authorList>
            <person name="Brinkrolf K."/>
            <person name="Schneider J."/>
            <person name="Knecht M."/>
            <person name="Ruckert C."/>
            <person name="Tauch A."/>
        </authorList>
    </citation>
    <scope>NUCLEOTIDE SEQUENCE [LARGE SCALE GENOMIC DNA]</scope>
    <source>
        <strain evidence="5 8">ATCC 51513</strain>
    </source>
</reference>
<evidence type="ECO:0000313" key="6">
    <source>
        <dbReference type="EMBL" id="EJZ82089.1"/>
    </source>
</evidence>
<feature type="domain" description="Peptidase M20 dimerisation" evidence="4">
    <location>
        <begin position="188"/>
        <end position="293"/>
    </location>
</feature>
<evidence type="ECO:0000313" key="5">
    <source>
        <dbReference type="EMBL" id="CCI83306.1"/>
    </source>
</evidence>
<dbReference type="Pfam" id="PF07687">
    <property type="entry name" value="M20_dimer"/>
    <property type="match status" value="1"/>
</dbReference>
<dbReference type="SUPFAM" id="SSF53187">
    <property type="entry name" value="Zn-dependent exopeptidases"/>
    <property type="match status" value="1"/>
</dbReference>
<dbReference type="PANTHER" id="PTHR43808">
    <property type="entry name" value="ACETYLORNITHINE DEACETYLASE"/>
    <property type="match status" value="1"/>
</dbReference>
<dbReference type="InterPro" id="IPR010174">
    <property type="entry name" value="Succinyl-DAP_deSuclase_DapE"/>
</dbReference>
<dbReference type="EC" id="3.5.1.18" evidence="3"/>
<dbReference type="eggNOG" id="COG0624">
    <property type="taxonomic scope" value="Bacteria"/>
</dbReference>
<dbReference type="Gene3D" id="3.30.70.360">
    <property type="match status" value="1"/>
</dbReference>
<evidence type="ECO:0000256" key="3">
    <source>
        <dbReference type="NCBIfam" id="TIGR01900"/>
    </source>
</evidence>
<dbReference type="OrthoDB" id="7055905at2"/>
<dbReference type="NCBIfam" id="TIGR01900">
    <property type="entry name" value="dapE-gram_pos"/>
    <property type="match status" value="1"/>
</dbReference>
<protein>
    <recommendedName>
        <fullName evidence="3">Succinyl-diaminopimelate desuccinylase</fullName>
        <ecNumber evidence="3">3.5.1.18</ecNumber>
    </recommendedName>
</protein>
<evidence type="ECO:0000313" key="7">
    <source>
        <dbReference type="Proteomes" id="UP000006078"/>
    </source>
</evidence>
<name>I7JVV9_9CORY</name>
<keyword evidence="7" id="KW-1185">Reference proteome</keyword>
<organism evidence="5 8">
    <name type="scientific">Corynebacterium otitidis ATCC 51513</name>
    <dbReference type="NCBI Taxonomy" id="883169"/>
    <lineage>
        <taxon>Bacteria</taxon>
        <taxon>Bacillati</taxon>
        <taxon>Actinomycetota</taxon>
        <taxon>Actinomycetes</taxon>
        <taxon>Mycobacteriales</taxon>
        <taxon>Corynebacteriaceae</taxon>
        <taxon>Corynebacterium</taxon>
    </lineage>
</organism>
<proteinExistence type="predicted"/>
<dbReference type="GO" id="GO:0046872">
    <property type="term" value="F:metal ion binding"/>
    <property type="evidence" value="ECO:0007669"/>
    <property type="project" value="UniProtKB-KW"/>
</dbReference>
<dbReference type="Pfam" id="PF01546">
    <property type="entry name" value="Peptidase_M20"/>
    <property type="match status" value="1"/>
</dbReference>
<gene>
    <name evidence="5" type="primary">dapE</name>
    <name evidence="5" type="ORF">BN46_0569</name>
    <name evidence="6" type="ORF">HMPREF9719_00971</name>
</gene>
<dbReference type="EMBL" id="CAJZ01000087">
    <property type="protein sequence ID" value="CCI83306.1"/>
    <property type="molecule type" value="Genomic_DNA"/>
</dbReference>
<dbReference type="Proteomes" id="UP000006078">
    <property type="component" value="Unassembled WGS sequence"/>
</dbReference>
<dbReference type="RefSeq" id="WP_004600861.1">
    <property type="nucleotide sequence ID" value="NZ_HF541866.1"/>
</dbReference>
<dbReference type="STRING" id="29321.AAV33_03100"/>
<comment type="caution">
    <text evidence="5">The sequence shown here is derived from an EMBL/GenBank/DDBJ whole genome shotgun (WGS) entry which is preliminary data.</text>
</comment>
<dbReference type="InterPro" id="IPR002933">
    <property type="entry name" value="Peptidase_M20"/>
</dbReference>
<dbReference type="GO" id="GO:0009014">
    <property type="term" value="F:succinyl-diaminopimelate desuccinylase activity"/>
    <property type="evidence" value="ECO:0007669"/>
    <property type="project" value="UniProtKB-UniRule"/>
</dbReference>
<dbReference type="SUPFAM" id="SSF55031">
    <property type="entry name" value="Bacterial exopeptidase dimerisation domain"/>
    <property type="match status" value="1"/>
</dbReference>
<evidence type="ECO:0000256" key="1">
    <source>
        <dbReference type="ARBA" id="ARBA00022723"/>
    </source>
</evidence>
<evidence type="ECO:0000313" key="8">
    <source>
        <dbReference type="Proteomes" id="UP000011016"/>
    </source>
</evidence>
<dbReference type="Proteomes" id="UP000011016">
    <property type="component" value="Unassembled WGS sequence"/>
</dbReference>